<gene>
    <name evidence="1" type="ORF">E6C27_scaffold128G003110</name>
</gene>
<protein>
    <submittedName>
        <fullName evidence="1">Transposon Tf2-1 polyprotein isoform X1</fullName>
    </submittedName>
</protein>
<name>A0A5A7TI27_CUCMM</name>
<evidence type="ECO:0000313" key="2">
    <source>
        <dbReference type="Proteomes" id="UP000321393"/>
    </source>
</evidence>
<dbReference type="Proteomes" id="UP000321393">
    <property type="component" value="Unassembled WGS sequence"/>
</dbReference>
<dbReference type="OrthoDB" id="1739003at2759"/>
<dbReference type="EMBL" id="SSTE01016683">
    <property type="protein sequence ID" value="KAA0041311.1"/>
    <property type="molecule type" value="Genomic_DNA"/>
</dbReference>
<comment type="caution">
    <text evidence="1">The sequence shown here is derived from an EMBL/GenBank/DDBJ whole genome shotgun (WGS) entry which is preliminary data.</text>
</comment>
<dbReference type="AlphaFoldDB" id="A0A5A7TI27"/>
<proteinExistence type="predicted"/>
<sequence>MTETSLRKLKCQCSMAPDRWLFRADRYFQIHKLIDFEKMLVETISFEGPALNWSVREGLICGQFLRIRQETTVEEYQNHFNKLMAPLSDLPNPVIEETFMNCLLPWIMAEVEFCQPVGLAQMMQLAQLMEIKEIIRNEANLECYNGGKYFTPSSSTYKTNDNKGNTMFPMRTITLRGNTVGEEKKEGPSKRLSDAEFQSKKEKGLCFWCNEKYSHDHKCKAKEQRELRMYVVKDDNEEFEIVEEVN</sequence>
<accession>A0A5A7TI27</accession>
<evidence type="ECO:0000313" key="1">
    <source>
        <dbReference type="EMBL" id="KAA0041311.1"/>
    </source>
</evidence>
<organism evidence="1 2">
    <name type="scientific">Cucumis melo var. makuwa</name>
    <name type="common">Oriental melon</name>
    <dbReference type="NCBI Taxonomy" id="1194695"/>
    <lineage>
        <taxon>Eukaryota</taxon>
        <taxon>Viridiplantae</taxon>
        <taxon>Streptophyta</taxon>
        <taxon>Embryophyta</taxon>
        <taxon>Tracheophyta</taxon>
        <taxon>Spermatophyta</taxon>
        <taxon>Magnoliopsida</taxon>
        <taxon>eudicotyledons</taxon>
        <taxon>Gunneridae</taxon>
        <taxon>Pentapetalae</taxon>
        <taxon>rosids</taxon>
        <taxon>fabids</taxon>
        <taxon>Cucurbitales</taxon>
        <taxon>Cucurbitaceae</taxon>
        <taxon>Benincaseae</taxon>
        <taxon>Cucumis</taxon>
    </lineage>
</organism>
<reference evidence="1 2" key="1">
    <citation type="submission" date="2019-08" db="EMBL/GenBank/DDBJ databases">
        <title>Draft genome sequences of two oriental melons (Cucumis melo L. var makuwa).</title>
        <authorList>
            <person name="Kwon S.-Y."/>
        </authorList>
    </citation>
    <scope>NUCLEOTIDE SEQUENCE [LARGE SCALE GENOMIC DNA]</scope>
    <source>
        <strain evidence="2">cv. SW 3</strain>
        <tissue evidence="1">Leaf</tissue>
    </source>
</reference>